<name>A0A2G8LQG6_STIJA</name>
<dbReference type="Proteomes" id="UP000230750">
    <property type="component" value="Unassembled WGS sequence"/>
</dbReference>
<keyword evidence="1" id="KW-0175">Coiled coil</keyword>
<evidence type="ECO:0000313" key="3">
    <source>
        <dbReference type="EMBL" id="PIK62471.1"/>
    </source>
</evidence>
<evidence type="ECO:0000256" key="1">
    <source>
        <dbReference type="SAM" id="Coils"/>
    </source>
</evidence>
<dbReference type="AlphaFoldDB" id="A0A2G8LQG6"/>
<sequence length="424" mass="48305">MELVGSKLSVFRPVKLLLPMSKKDDPAPAPAPALTTLYILVVIVVTLVVTLLVIRACYLLIKAVYTSLPATEAEDDCHEVDMERLNTFATDLQVLPLNMRAFTLCLRSLYWEKALGSSSNTASKMNELRDGTRKDALVYTKIVLPASAHVMGSIEDFFEYYKELTLDEWRQNLDDILKDVQEHKRYCSEVAAMHEHMLIPLKRKQDEAKVLMSEFEGLTETYKEVKKKLEESAEKKALWAMYLLFIPVPKMVPVVSALLSLSAESDSAKAFVKAKQCDISETAIILLSETMIPAISHFLDGIRVATSFFSVVEQDLLSFQNKGQRAMAKKRKLHFQMMRSKAMEITRSCKAFIAMVPDVRTDLMCIPEKPDDENYVDRWLCDRQKEIRKKYAKVLTDAALTIFIKGLFQLKQVNQPMIEEKKDV</sequence>
<evidence type="ECO:0000313" key="4">
    <source>
        <dbReference type="Proteomes" id="UP000230750"/>
    </source>
</evidence>
<proteinExistence type="predicted"/>
<feature type="transmembrane region" description="Helical" evidence="2">
    <location>
        <begin position="37"/>
        <end position="61"/>
    </location>
</feature>
<gene>
    <name evidence="3" type="ORF">BSL78_00568</name>
</gene>
<keyword evidence="2" id="KW-0472">Membrane</keyword>
<reference evidence="3 4" key="1">
    <citation type="journal article" date="2017" name="PLoS Biol.">
        <title>The sea cucumber genome provides insights into morphological evolution and visceral regeneration.</title>
        <authorList>
            <person name="Zhang X."/>
            <person name="Sun L."/>
            <person name="Yuan J."/>
            <person name="Sun Y."/>
            <person name="Gao Y."/>
            <person name="Zhang L."/>
            <person name="Li S."/>
            <person name="Dai H."/>
            <person name="Hamel J.F."/>
            <person name="Liu C."/>
            <person name="Yu Y."/>
            <person name="Liu S."/>
            <person name="Lin W."/>
            <person name="Guo K."/>
            <person name="Jin S."/>
            <person name="Xu P."/>
            <person name="Storey K.B."/>
            <person name="Huan P."/>
            <person name="Zhang T."/>
            <person name="Zhou Y."/>
            <person name="Zhang J."/>
            <person name="Lin C."/>
            <person name="Li X."/>
            <person name="Xing L."/>
            <person name="Huo D."/>
            <person name="Sun M."/>
            <person name="Wang L."/>
            <person name="Mercier A."/>
            <person name="Li F."/>
            <person name="Yang H."/>
            <person name="Xiang J."/>
        </authorList>
    </citation>
    <scope>NUCLEOTIDE SEQUENCE [LARGE SCALE GENOMIC DNA]</scope>
    <source>
        <strain evidence="3">Shaxun</strain>
        <tissue evidence="3">Muscle</tissue>
    </source>
</reference>
<keyword evidence="2" id="KW-0812">Transmembrane</keyword>
<accession>A0A2G8LQG6</accession>
<keyword evidence="4" id="KW-1185">Reference proteome</keyword>
<protein>
    <submittedName>
        <fullName evidence="3">Uncharacterized protein</fullName>
    </submittedName>
</protein>
<organism evidence="3 4">
    <name type="scientific">Stichopus japonicus</name>
    <name type="common">Sea cucumber</name>
    <dbReference type="NCBI Taxonomy" id="307972"/>
    <lineage>
        <taxon>Eukaryota</taxon>
        <taxon>Metazoa</taxon>
        <taxon>Echinodermata</taxon>
        <taxon>Eleutherozoa</taxon>
        <taxon>Echinozoa</taxon>
        <taxon>Holothuroidea</taxon>
        <taxon>Aspidochirotacea</taxon>
        <taxon>Aspidochirotida</taxon>
        <taxon>Stichopodidae</taxon>
        <taxon>Apostichopus</taxon>
    </lineage>
</organism>
<dbReference type="OrthoDB" id="5962291at2759"/>
<keyword evidence="2" id="KW-1133">Transmembrane helix</keyword>
<comment type="caution">
    <text evidence="3">The sequence shown here is derived from an EMBL/GenBank/DDBJ whole genome shotgun (WGS) entry which is preliminary data.</text>
</comment>
<feature type="coiled-coil region" evidence="1">
    <location>
        <begin position="166"/>
        <end position="235"/>
    </location>
</feature>
<dbReference type="EMBL" id="MRZV01000011">
    <property type="protein sequence ID" value="PIK62471.1"/>
    <property type="molecule type" value="Genomic_DNA"/>
</dbReference>
<evidence type="ECO:0000256" key="2">
    <source>
        <dbReference type="SAM" id="Phobius"/>
    </source>
</evidence>
<feature type="transmembrane region" description="Helical" evidence="2">
    <location>
        <begin position="237"/>
        <end position="259"/>
    </location>
</feature>